<evidence type="ECO:0000313" key="3">
    <source>
        <dbReference type="Proteomes" id="UP000010846"/>
    </source>
</evidence>
<dbReference type="HOGENOM" id="CLU_159738_5_0_2"/>
<dbReference type="InterPro" id="IPR040624">
    <property type="entry name" value="HalOD1"/>
</dbReference>
<dbReference type="AlphaFoldDB" id="L0IB21"/>
<evidence type="ECO:0000313" key="2">
    <source>
        <dbReference type="EMBL" id="AGB16018.1"/>
    </source>
</evidence>
<dbReference type="STRING" id="797302.Halru_1406"/>
<organism evidence="2 3">
    <name type="scientific">Halovivax ruber (strain DSM 18193 / JCM 13892 / XH-70)</name>
    <dbReference type="NCBI Taxonomy" id="797302"/>
    <lineage>
        <taxon>Archaea</taxon>
        <taxon>Methanobacteriati</taxon>
        <taxon>Methanobacteriota</taxon>
        <taxon>Stenosarchaea group</taxon>
        <taxon>Halobacteria</taxon>
        <taxon>Halobacteriales</taxon>
        <taxon>Natrialbaceae</taxon>
        <taxon>Halovivax</taxon>
    </lineage>
</organism>
<feature type="domain" description="Halobacterial output" evidence="1">
    <location>
        <begin position="18"/>
        <end position="85"/>
    </location>
</feature>
<accession>L0IB21</accession>
<dbReference type="eggNOG" id="arCOG08928">
    <property type="taxonomic scope" value="Archaea"/>
</dbReference>
<dbReference type="EMBL" id="CP003050">
    <property type="protein sequence ID" value="AGB16018.1"/>
    <property type="molecule type" value="Genomic_DNA"/>
</dbReference>
<gene>
    <name evidence="2" type="ordered locus">Halru_1406</name>
</gene>
<dbReference type="Pfam" id="PF18545">
    <property type="entry name" value="HalOD1"/>
    <property type="match status" value="1"/>
</dbReference>
<sequence length="90" mass="9943">MTQSHEDEIVHRKMNTDRAEPAVAIAEVVAELEGKQPDELTPTYNCIDGVISKLYSNPPSPEAQITVEFTYSGYRITVEQSGAAEFVQVT</sequence>
<keyword evidence="3" id="KW-1185">Reference proteome</keyword>
<reference evidence="2" key="1">
    <citation type="submission" date="2011-09" db="EMBL/GenBank/DDBJ databases">
        <title>Complete sequence of Halovivax ruber XH-70.</title>
        <authorList>
            <consortium name="US DOE Joint Genome Institute"/>
            <person name="Lucas S."/>
            <person name="Han J."/>
            <person name="Lapidus A."/>
            <person name="Cheng J.-F."/>
            <person name="Goodwin L."/>
            <person name="Pitluck S."/>
            <person name="Peters L."/>
            <person name="Mikhailova N."/>
            <person name="Davenport K."/>
            <person name="Detter J.C."/>
            <person name="Han C."/>
            <person name="Tapia R."/>
            <person name="Land M."/>
            <person name="Hauser L."/>
            <person name="Kyrpides N."/>
            <person name="Ivanova N."/>
            <person name="Pagani I."/>
            <person name="Sproer C."/>
            <person name="Anderson I."/>
            <person name="Woyke T."/>
        </authorList>
    </citation>
    <scope>NUCLEOTIDE SEQUENCE</scope>
    <source>
        <strain evidence="2">XH-70</strain>
    </source>
</reference>
<dbReference type="OrthoDB" id="199137at2157"/>
<protein>
    <recommendedName>
        <fullName evidence="1">Halobacterial output domain-containing protein</fullName>
    </recommendedName>
</protein>
<name>L0IB21_HALRX</name>
<dbReference type="RefSeq" id="WP_015300664.1">
    <property type="nucleotide sequence ID" value="NC_019964.1"/>
</dbReference>
<evidence type="ECO:0000259" key="1">
    <source>
        <dbReference type="Pfam" id="PF18545"/>
    </source>
</evidence>
<dbReference type="Proteomes" id="UP000010846">
    <property type="component" value="Chromosome"/>
</dbReference>
<dbReference type="GeneID" id="14376194"/>
<proteinExistence type="predicted"/>
<dbReference type="KEGG" id="hru:Halru_1406"/>